<dbReference type="Proteomes" id="UP001597097">
    <property type="component" value="Unassembled WGS sequence"/>
</dbReference>
<dbReference type="InterPro" id="IPR001387">
    <property type="entry name" value="Cro/C1-type_HTH"/>
</dbReference>
<sequence>MGRNEWVHRNFGAELRRRRSAAGMTLSQLAKAANYSKGHLSKVERGDKPPSRDLARHCDVVLGAEGELAALVPVVAKNTEPIDDITDDEGWMMYLANDGHSWFGPVGRRQAIALGAISLAGMHVGAPGTSADLEETAALGGFRTLFPQLRQLGQAVSPSEMLPILITQVHTLRKMAQRSADRRRPEVLALGSRYAEYTGWMAQEAGDTRAALWWTNMAVEMAQAADDTDLSTYSLVRRALITLYADDAEQTIALAAEAARADSPPRIKGLAAQREAQGHALAGDYRACMNALDTARHLMARDDSSDAPVLGSSHVADQVAMSTGWCLHDLGRSQEAADLLDAEIRRLPATALRSRTRYGVRQALAHAAAGDVDQACHVVDSLLDGVRSVRSATVTVDLRRLAHVLARHRTNRAVCDLYPRLVASISVFGI</sequence>
<name>A0ABW4GXU9_9ACTN</name>
<protein>
    <submittedName>
        <fullName evidence="2">Multiprotein-bridging factor 1 family protein</fullName>
    </submittedName>
</protein>
<evidence type="ECO:0000313" key="2">
    <source>
        <dbReference type="EMBL" id="MFD1547315.1"/>
    </source>
</evidence>
<evidence type="ECO:0000313" key="3">
    <source>
        <dbReference type="Proteomes" id="UP001597097"/>
    </source>
</evidence>
<proteinExistence type="predicted"/>
<dbReference type="Pfam" id="PF13560">
    <property type="entry name" value="HTH_31"/>
    <property type="match status" value="1"/>
</dbReference>
<evidence type="ECO:0000259" key="1">
    <source>
        <dbReference type="PROSITE" id="PS50943"/>
    </source>
</evidence>
<dbReference type="SMART" id="SM00530">
    <property type="entry name" value="HTH_XRE"/>
    <property type="match status" value="1"/>
</dbReference>
<feature type="domain" description="HTH cro/C1-type" evidence="1">
    <location>
        <begin position="15"/>
        <end position="68"/>
    </location>
</feature>
<accession>A0ABW4GXU9</accession>
<dbReference type="RefSeq" id="WP_219528185.1">
    <property type="nucleotide sequence ID" value="NZ_JAHKRM010000003.1"/>
</dbReference>
<gene>
    <name evidence="2" type="ORF">ACFSJ0_60525</name>
</gene>
<dbReference type="EMBL" id="JBHUCM010000075">
    <property type="protein sequence ID" value="MFD1547315.1"/>
    <property type="molecule type" value="Genomic_DNA"/>
</dbReference>
<keyword evidence="3" id="KW-1185">Reference proteome</keyword>
<dbReference type="PROSITE" id="PS50943">
    <property type="entry name" value="HTH_CROC1"/>
    <property type="match status" value="1"/>
</dbReference>
<comment type="caution">
    <text evidence="2">The sequence shown here is derived from an EMBL/GenBank/DDBJ whole genome shotgun (WGS) entry which is preliminary data.</text>
</comment>
<dbReference type="CDD" id="cd00093">
    <property type="entry name" value="HTH_XRE"/>
    <property type="match status" value="1"/>
</dbReference>
<organism evidence="2 3">
    <name type="scientific">Nonomuraea guangzhouensis</name>
    <dbReference type="NCBI Taxonomy" id="1291555"/>
    <lineage>
        <taxon>Bacteria</taxon>
        <taxon>Bacillati</taxon>
        <taxon>Actinomycetota</taxon>
        <taxon>Actinomycetes</taxon>
        <taxon>Streptosporangiales</taxon>
        <taxon>Streptosporangiaceae</taxon>
        <taxon>Nonomuraea</taxon>
    </lineage>
</organism>
<reference evidence="3" key="1">
    <citation type="journal article" date="2019" name="Int. J. Syst. Evol. Microbiol.">
        <title>The Global Catalogue of Microorganisms (GCM) 10K type strain sequencing project: providing services to taxonomists for standard genome sequencing and annotation.</title>
        <authorList>
            <consortium name="The Broad Institute Genomics Platform"/>
            <consortium name="The Broad Institute Genome Sequencing Center for Infectious Disease"/>
            <person name="Wu L."/>
            <person name="Ma J."/>
        </authorList>
    </citation>
    <scope>NUCLEOTIDE SEQUENCE [LARGE SCALE GENOMIC DNA]</scope>
    <source>
        <strain evidence="3">CGMCC 1.15399</strain>
    </source>
</reference>